<dbReference type="Proteomes" id="UP000634134">
    <property type="component" value="Unassembled WGS sequence"/>
</dbReference>
<accession>A0ABR9W9T7</accession>
<sequence length="110" mass="12364">MSKSNIFVYTELSKLTASLTNLSGGIKQQLKSQAGYFNIITPKYFSENLMGEWENITGKIRKDGPSIGPDGQIRANAIINTIDRMSQQECIALTNQVISLYEKVKQEFEK</sequence>
<comment type="caution">
    <text evidence="1">The sequence shown here is derived from an EMBL/GenBank/DDBJ whole genome shotgun (WGS) entry which is preliminary data.</text>
</comment>
<protein>
    <submittedName>
        <fullName evidence="1">Uncharacterized protein</fullName>
    </submittedName>
</protein>
<organism evidence="1 2">
    <name type="scientific">Dyadobacter subterraneus</name>
    <dbReference type="NCBI Taxonomy" id="2773304"/>
    <lineage>
        <taxon>Bacteria</taxon>
        <taxon>Pseudomonadati</taxon>
        <taxon>Bacteroidota</taxon>
        <taxon>Cytophagia</taxon>
        <taxon>Cytophagales</taxon>
        <taxon>Spirosomataceae</taxon>
        <taxon>Dyadobacter</taxon>
    </lineage>
</organism>
<keyword evidence="2" id="KW-1185">Reference proteome</keyword>
<dbReference type="EMBL" id="JACYGY010000001">
    <property type="protein sequence ID" value="MBE9462215.1"/>
    <property type="molecule type" value="Genomic_DNA"/>
</dbReference>
<gene>
    <name evidence="1" type="ORF">IEE83_10005</name>
</gene>
<reference evidence="2" key="1">
    <citation type="submission" date="2023-07" db="EMBL/GenBank/DDBJ databases">
        <title>Dyadobacter sp. nov 'subterranea' isolated from contaminted grondwater.</title>
        <authorList>
            <person name="Szabo I."/>
            <person name="Al-Omari J."/>
            <person name="Szerdahelyi S.G."/>
            <person name="Rado J."/>
        </authorList>
    </citation>
    <scope>NUCLEOTIDE SEQUENCE [LARGE SCALE GENOMIC DNA]</scope>
    <source>
        <strain evidence="2">UP-52</strain>
    </source>
</reference>
<evidence type="ECO:0000313" key="2">
    <source>
        <dbReference type="Proteomes" id="UP000634134"/>
    </source>
</evidence>
<dbReference type="RefSeq" id="WP_194120434.1">
    <property type="nucleotide sequence ID" value="NZ_JACYGY010000001.1"/>
</dbReference>
<name>A0ABR9W9T7_9BACT</name>
<evidence type="ECO:0000313" key="1">
    <source>
        <dbReference type="EMBL" id="MBE9462215.1"/>
    </source>
</evidence>
<proteinExistence type="predicted"/>